<evidence type="ECO:0000259" key="1">
    <source>
        <dbReference type="Pfam" id="PF00535"/>
    </source>
</evidence>
<proteinExistence type="predicted"/>
<evidence type="ECO:0000313" key="2">
    <source>
        <dbReference type="EMBL" id="OGE79400.1"/>
    </source>
</evidence>
<dbReference type="AlphaFoldDB" id="A0A1F5NPV5"/>
<name>A0A1F5NPV5_9BACT</name>
<dbReference type="PANTHER" id="PTHR43179">
    <property type="entry name" value="RHAMNOSYLTRANSFERASE WBBL"/>
    <property type="match status" value="1"/>
</dbReference>
<dbReference type="STRING" id="1817824.A2751_05190"/>
<gene>
    <name evidence="2" type="ORF">A2751_05190</name>
</gene>
<sequence length="290" mass="33064">MKLSILIVNWNTRDLLVSCINSILKFPPNFYYEIIVVDNASQDGSVGTVTNLFGHNKRVHVIQSLRNLGFARGCNLAYKSSTGEYVFLLNPDAEVRAGTLDSLVGYMDSHPDVAVVGPKILNPDGSLQPSVRRFPGIWSSLAVFSGLHRVMKLSGYLMKNFDYNAESEVDQVMGAALLTRRKIIEEQGFLDEKYWLWYEEVDFCKRLKNAGYKIKYYPNAQIIHHKGAGFTQMPVYLRKKTVAHSLIYYFRKNGHWIDVLIIELALPTVLFGAKVMDFLQRLFGFKIKPK</sequence>
<reference evidence="2 3" key="1">
    <citation type="journal article" date="2016" name="Nat. Commun.">
        <title>Thousands of microbial genomes shed light on interconnected biogeochemical processes in an aquifer system.</title>
        <authorList>
            <person name="Anantharaman K."/>
            <person name="Brown C.T."/>
            <person name="Hug L.A."/>
            <person name="Sharon I."/>
            <person name="Castelle C.J."/>
            <person name="Probst A.J."/>
            <person name="Thomas B.C."/>
            <person name="Singh A."/>
            <person name="Wilkins M.J."/>
            <person name="Karaoz U."/>
            <person name="Brodie E.L."/>
            <person name="Williams K.H."/>
            <person name="Hubbard S.S."/>
            <person name="Banfield J.F."/>
        </authorList>
    </citation>
    <scope>NUCLEOTIDE SEQUENCE [LARGE SCALE GENOMIC DNA]</scope>
</reference>
<organism evidence="2 3">
    <name type="scientific">Candidatus Doudnabacteria bacterium RIFCSPHIGHO2_01_FULL_46_14</name>
    <dbReference type="NCBI Taxonomy" id="1817824"/>
    <lineage>
        <taxon>Bacteria</taxon>
        <taxon>Candidatus Doudnaibacteriota</taxon>
    </lineage>
</organism>
<dbReference type="Pfam" id="PF00535">
    <property type="entry name" value="Glycos_transf_2"/>
    <property type="match status" value="1"/>
</dbReference>
<accession>A0A1F5NPV5</accession>
<dbReference type="InterPro" id="IPR001173">
    <property type="entry name" value="Glyco_trans_2-like"/>
</dbReference>
<evidence type="ECO:0000313" key="3">
    <source>
        <dbReference type="Proteomes" id="UP000176864"/>
    </source>
</evidence>
<comment type="caution">
    <text evidence="2">The sequence shown here is derived from an EMBL/GenBank/DDBJ whole genome shotgun (WGS) entry which is preliminary data.</text>
</comment>
<dbReference type="SUPFAM" id="SSF53448">
    <property type="entry name" value="Nucleotide-diphospho-sugar transferases"/>
    <property type="match status" value="1"/>
</dbReference>
<dbReference type="PANTHER" id="PTHR43179:SF7">
    <property type="entry name" value="RHAMNOSYLTRANSFERASE WBBL"/>
    <property type="match status" value="1"/>
</dbReference>
<protein>
    <recommendedName>
        <fullName evidence="1">Glycosyltransferase 2-like domain-containing protein</fullName>
    </recommendedName>
</protein>
<feature type="domain" description="Glycosyltransferase 2-like" evidence="1">
    <location>
        <begin position="4"/>
        <end position="130"/>
    </location>
</feature>
<dbReference type="Proteomes" id="UP000176864">
    <property type="component" value="Unassembled WGS sequence"/>
</dbReference>
<dbReference type="CDD" id="cd04186">
    <property type="entry name" value="GT_2_like_c"/>
    <property type="match status" value="1"/>
</dbReference>
<dbReference type="InterPro" id="IPR029044">
    <property type="entry name" value="Nucleotide-diphossugar_trans"/>
</dbReference>
<dbReference type="EMBL" id="MFEK01000003">
    <property type="protein sequence ID" value="OGE79400.1"/>
    <property type="molecule type" value="Genomic_DNA"/>
</dbReference>
<dbReference type="Gene3D" id="3.90.550.10">
    <property type="entry name" value="Spore Coat Polysaccharide Biosynthesis Protein SpsA, Chain A"/>
    <property type="match status" value="1"/>
</dbReference>